<dbReference type="SUPFAM" id="SSF50729">
    <property type="entry name" value="PH domain-like"/>
    <property type="match status" value="1"/>
</dbReference>
<dbReference type="AlphaFoldDB" id="A0A8C3GHR9"/>
<dbReference type="InterPro" id="IPR014885">
    <property type="entry name" value="VASP_tetra"/>
</dbReference>
<dbReference type="GO" id="GO:0030175">
    <property type="term" value="C:filopodium"/>
    <property type="evidence" value="ECO:0007669"/>
    <property type="project" value="UniProtKB-SubCell"/>
</dbReference>
<dbReference type="Pfam" id="PF00568">
    <property type="entry name" value="WH1"/>
    <property type="match status" value="1"/>
</dbReference>
<feature type="compositionally biased region" description="Pro residues" evidence="19">
    <location>
        <begin position="500"/>
        <end position="543"/>
    </location>
</feature>
<feature type="compositionally biased region" description="Polar residues" evidence="19">
    <location>
        <begin position="208"/>
        <end position="218"/>
    </location>
</feature>
<dbReference type="PROSITE" id="PS50229">
    <property type="entry name" value="WH1"/>
    <property type="match status" value="1"/>
</dbReference>
<keyword evidence="8" id="KW-0677">Repeat</keyword>
<dbReference type="InterPro" id="IPR038023">
    <property type="entry name" value="VASP_sf"/>
</dbReference>
<dbReference type="Pfam" id="PF08776">
    <property type="entry name" value="VASP_tetra"/>
    <property type="match status" value="1"/>
</dbReference>
<dbReference type="SUPFAM" id="SSF118370">
    <property type="entry name" value="Vasodilator-stimulated phosphoprotein, VASP, tetramerisation domain"/>
    <property type="match status" value="1"/>
</dbReference>
<accession>A0A8C3GHR9</accession>
<evidence type="ECO:0000256" key="9">
    <source>
        <dbReference type="ARBA" id="ARBA00022949"/>
    </source>
</evidence>
<dbReference type="PANTHER" id="PTHR11202:SF1">
    <property type="entry name" value="PROTEIN ENABLED HOMOLOG"/>
    <property type="match status" value="1"/>
</dbReference>
<evidence type="ECO:0000256" key="14">
    <source>
        <dbReference type="ARBA" id="ARBA00023212"/>
    </source>
</evidence>
<dbReference type="SMART" id="SM00461">
    <property type="entry name" value="WH1"/>
    <property type="match status" value="1"/>
</dbReference>
<evidence type="ECO:0000256" key="2">
    <source>
        <dbReference type="ARBA" id="ARBA00004246"/>
    </source>
</evidence>
<dbReference type="PANTHER" id="PTHR11202">
    <property type="entry name" value="SPROUTY-RELATED, EVH1 DOMAIN-CONTAINING PROTEIN FAMILY MEMBER"/>
    <property type="match status" value="1"/>
</dbReference>
<dbReference type="Gene3D" id="1.20.5.1160">
    <property type="entry name" value="Vasodilator-stimulated phosphoprotein"/>
    <property type="match status" value="1"/>
</dbReference>
<dbReference type="GO" id="GO:0005829">
    <property type="term" value="C:cytosol"/>
    <property type="evidence" value="ECO:0007669"/>
    <property type="project" value="UniProtKB-ARBA"/>
</dbReference>
<feature type="compositionally biased region" description="Polar residues" evidence="19">
    <location>
        <begin position="117"/>
        <end position="136"/>
    </location>
</feature>
<comment type="subcellular location">
    <subcellularLocation>
        <location evidence="2">Cell junction</location>
        <location evidence="2">Focal adhesion</location>
    </subcellularLocation>
    <subcellularLocation>
        <location evidence="3">Cell projection</location>
        <location evidence="3">Filopodium</location>
    </subcellularLocation>
    <subcellularLocation>
        <location evidence="4">Cell projection</location>
        <location evidence="4">Lamellipodium</location>
    </subcellularLocation>
    <subcellularLocation>
        <location evidence="1">Cytoplasm</location>
        <location evidence="1">Cytoskeleton</location>
    </subcellularLocation>
    <subcellularLocation>
        <location evidence="16">Synapse</location>
    </subcellularLocation>
</comment>
<evidence type="ECO:0000256" key="7">
    <source>
        <dbReference type="ARBA" id="ARBA00022553"/>
    </source>
</evidence>
<dbReference type="InterPro" id="IPR011993">
    <property type="entry name" value="PH-like_dom_sf"/>
</dbReference>
<evidence type="ECO:0000256" key="15">
    <source>
        <dbReference type="ARBA" id="ARBA00023273"/>
    </source>
</evidence>
<dbReference type="CDD" id="cd01207">
    <property type="entry name" value="EVH1_Ena_VASP-like"/>
    <property type="match status" value="1"/>
</dbReference>
<feature type="compositionally biased region" description="Pro residues" evidence="19">
    <location>
        <begin position="480"/>
        <end position="493"/>
    </location>
</feature>
<dbReference type="GO" id="GO:0030027">
    <property type="term" value="C:lamellipodium"/>
    <property type="evidence" value="ECO:0007669"/>
    <property type="project" value="UniProtKB-SubCell"/>
</dbReference>
<dbReference type="GO" id="GO:0003779">
    <property type="term" value="F:actin binding"/>
    <property type="evidence" value="ECO:0007669"/>
    <property type="project" value="UniProtKB-KW"/>
</dbReference>
<evidence type="ECO:0000256" key="17">
    <source>
        <dbReference type="ARBA" id="ARBA00056269"/>
    </source>
</evidence>
<feature type="compositionally biased region" description="Polar residues" evidence="19">
    <location>
        <begin position="356"/>
        <end position="378"/>
    </location>
</feature>
<feature type="domain" description="WH1" evidence="20">
    <location>
        <begin position="1"/>
        <end position="111"/>
    </location>
</feature>
<dbReference type="FunFam" id="1.20.5.1160:FF:000003">
    <property type="entry name" value="protein enabled homolog isoform X2"/>
    <property type="match status" value="1"/>
</dbReference>
<feature type="compositionally biased region" description="Low complexity" evidence="19">
    <location>
        <begin position="405"/>
        <end position="436"/>
    </location>
</feature>
<keyword evidence="12" id="KW-0175">Coiled coil</keyword>
<evidence type="ECO:0000256" key="3">
    <source>
        <dbReference type="ARBA" id="ARBA00004486"/>
    </source>
</evidence>
<dbReference type="PRINTS" id="PR01217">
    <property type="entry name" value="PRICHEXTENSN"/>
</dbReference>
<dbReference type="GO" id="GO:0070358">
    <property type="term" value="P:actin polymerization-dependent cell motility"/>
    <property type="evidence" value="ECO:0007669"/>
    <property type="project" value="TreeGrafter"/>
</dbReference>
<dbReference type="GO" id="GO:0007411">
    <property type="term" value="P:axon guidance"/>
    <property type="evidence" value="ECO:0007669"/>
    <property type="project" value="TreeGrafter"/>
</dbReference>
<keyword evidence="10" id="KW-0770">Synapse</keyword>
<feature type="compositionally biased region" description="Gly residues" evidence="19">
    <location>
        <begin position="597"/>
        <end position="609"/>
    </location>
</feature>
<proteinExistence type="inferred from homology"/>
<dbReference type="FunFam" id="2.30.29.30:FF:000047">
    <property type="entry name" value="vasodilator-stimulated phosphoprotein isoform X2"/>
    <property type="match status" value="1"/>
</dbReference>
<dbReference type="InterPro" id="IPR000697">
    <property type="entry name" value="WH1/EVH1_dom"/>
</dbReference>
<dbReference type="Gene3D" id="2.30.29.30">
    <property type="entry name" value="Pleckstrin-homology domain (PH domain)/Phosphotyrosine-binding domain (PTB)"/>
    <property type="match status" value="1"/>
</dbReference>
<evidence type="ECO:0000259" key="20">
    <source>
        <dbReference type="PROSITE" id="PS50229"/>
    </source>
</evidence>
<feature type="compositionally biased region" description="Polar residues" evidence="19">
    <location>
        <begin position="664"/>
        <end position="674"/>
    </location>
</feature>
<feature type="region of interest" description="Disordered" evidence="19">
    <location>
        <begin position="292"/>
        <end position="552"/>
    </location>
</feature>
<keyword evidence="11" id="KW-0729">SH3-binding</keyword>
<keyword evidence="7" id="KW-0597">Phosphoprotein</keyword>
<comment type="similarity">
    <text evidence="5">Belongs to the Ena/VASP family.</text>
</comment>
<dbReference type="GO" id="GO:0045202">
    <property type="term" value="C:synapse"/>
    <property type="evidence" value="ECO:0007669"/>
    <property type="project" value="UniProtKB-SubCell"/>
</dbReference>
<keyword evidence="14" id="KW-0206">Cytoskeleton</keyword>
<dbReference type="GO" id="GO:0005522">
    <property type="term" value="F:profilin binding"/>
    <property type="evidence" value="ECO:0007669"/>
    <property type="project" value="TreeGrafter"/>
</dbReference>
<evidence type="ECO:0000256" key="18">
    <source>
        <dbReference type="ARBA" id="ARBA00072571"/>
    </source>
</evidence>
<feature type="region of interest" description="Disordered" evidence="19">
    <location>
        <begin position="180"/>
        <end position="275"/>
    </location>
</feature>
<reference evidence="21" key="3">
    <citation type="submission" date="2025-09" db="UniProtKB">
        <authorList>
            <consortium name="Ensembl"/>
        </authorList>
    </citation>
    <scope>IDENTIFICATION</scope>
</reference>
<keyword evidence="15" id="KW-0966">Cell projection</keyword>
<dbReference type="Ensembl" id="ENSCMMT00000011647.1">
    <property type="protein sequence ID" value="ENSCMMP00000010584.1"/>
    <property type="gene ID" value="ENSCMMG00000006654.1"/>
</dbReference>
<name>A0A8C3GHR9_CAIMO</name>
<evidence type="ECO:0000256" key="16">
    <source>
        <dbReference type="ARBA" id="ARBA00034103"/>
    </source>
</evidence>
<protein>
    <recommendedName>
        <fullName evidence="18">Protein enabled homolog</fullName>
    </recommendedName>
</protein>
<dbReference type="GO" id="GO:0017124">
    <property type="term" value="F:SH3 domain binding"/>
    <property type="evidence" value="ECO:0007669"/>
    <property type="project" value="UniProtKB-KW"/>
</dbReference>
<feature type="compositionally biased region" description="Polar residues" evidence="19">
    <location>
        <begin position="437"/>
        <end position="472"/>
    </location>
</feature>
<feature type="region of interest" description="Disordered" evidence="19">
    <location>
        <begin position="569"/>
        <end position="718"/>
    </location>
</feature>
<reference evidence="21" key="1">
    <citation type="submission" date="2018-09" db="EMBL/GenBank/DDBJ databases">
        <title>Common duck and Muscovy duck high density SNP chip.</title>
        <authorList>
            <person name="Vignal A."/>
            <person name="Thebault N."/>
            <person name="Warren W.C."/>
        </authorList>
    </citation>
    <scope>NUCLEOTIDE SEQUENCE [LARGE SCALE GENOMIC DNA]</scope>
</reference>
<evidence type="ECO:0000256" key="10">
    <source>
        <dbReference type="ARBA" id="ARBA00023018"/>
    </source>
</evidence>
<feature type="compositionally biased region" description="Basic and acidic residues" evidence="19">
    <location>
        <begin position="625"/>
        <end position="638"/>
    </location>
</feature>
<feature type="region of interest" description="Disordered" evidence="19">
    <location>
        <begin position="117"/>
        <end position="140"/>
    </location>
</feature>
<evidence type="ECO:0000313" key="22">
    <source>
        <dbReference type="Proteomes" id="UP000694556"/>
    </source>
</evidence>
<comment type="function">
    <text evidence="17">Ena/VASP proteins are actin-associated proteins involved in a range of processes dependent on cytoskeleton remodeling and cell polarity such as axon guidance and lamellipodial and filopodial dynamics in migrating cells. ENAH induces the formation of F-actin rich outgrowths in fibroblasts. Acts synergistically with BAIAP2-alpha and downstream of NTN1 to promote filipodia formation.</text>
</comment>
<dbReference type="Proteomes" id="UP000694556">
    <property type="component" value="Chromosome 3"/>
</dbReference>
<evidence type="ECO:0000256" key="4">
    <source>
        <dbReference type="ARBA" id="ARBA00004510"/>
    </source>
</evidence>
<evidence type="ECO:0000256" key="12">
    <source>
        <dbReference type="ARBA" id="ARBA00023054"/>
    </source>
</evidence>
<sequence>MSEQSICQARAAVMVYDDANKKWVPAGGSTGFSRVHIYHHTGNNTFRVVGRKIQDHQVVINCAIPKGLKYNQATQTFHQWRDARQVYGLNFGSKEDANVFASAMMHALEVLNSQEAGPTLPRQNSQLPSQVQNGPSQEELDIQRRQLQEQQRQKELERERLDRERMERERLERERLERLERERQERERQEQLEREQLEWERERRISNAAPSFDNSPYSTPLPEYSSCQPPSAPPPSYAKAVSAPMSESTSEYAVVTSAPPTSTPPTPPLRHSASRFATSLGSAFHPVLPHYATVPRPLNKSSRPPSPVNAPATLPPNTKPVAWSAPSFAPLPPSPPVMISSPPGKATGPRPVLPVSASNPVTQLPTSPTAPNGLSENVTYPAPSPTSGPTPPPPPPPPPLPSFPPLSLSGPQASPSPNSPNASTPSSKPSVLPSPSAATPASVENSLNSVLGDSSASEPVLQAASQPIEPTTQQGVVQGPPAPPPPPPLPPGPAQSSAAAPPPPGPPPPPPLPPSGPPPPPPPPPLPSQVPAVPLPPPAPPLPASGFSVGFMSEENRPLTGLAAALAGAKLRKVSRGEDSSSSSGGGGSAPSKTDGGRGNGPLPLGGSGLMEEMSALLARRRRIAEKGSTEQDQKEDKTEESESSTSKASSTSTPELTRKPWERTNTVNGSKSPVISRRESPWKNLLVSENRLYDSLNRPKSTPTGQPSANGVQSEGLDYDRLKQDILDEMRKELTKLKEELIDAIRQELSKSNTA</sequence>
<feature type="compositionally biased region" description="Low complexity" evidence="19">
    <location>
        <begin position="644"/>
        <end position="654"/>
    </location>
</feature>
<organism evidence="21 22">
    <name type="scientific">Cairina moschata</name>
    <name type="common">Muscovy duck</name>
    <dbReference type="NCBI Taxonomy" id="8855"/>
    <lineage>
        <taxon>Eukaryota</taxon>
        <taxon>Metazoa</taxon>
        <taxon>Chordata</taxon>
        <taxon>Craniata</taxon>
        <taxon>Vertebrata</taxon>
        <taxon>Euteleostomi</taxon>
        <taxon>Archelosauria</taxon>
        <taxon>Archosauria</taxon>
        <taxon>Dinosauria</taxon>
        <taxon>Saurischia</taxon>
        <taxon>Theropoda</taxon>
        <taxon>Coelurosauria</taxon>
        <taxon>Aves</taxon>
        <taxon>Neognathae</taxon>
        <taxon>Galloanserae</taxon>
        <taxon>Anseriformes</taxon>
        <taxon>Anatidae</taxon>
        <taxon>Anatinae</taxon>
        <taxon>Cairina</taxon>
    </lineage>
</organism>
<feature type="compositionally biased region" description="Polar residues" evidence="19">
    <location>
        <begin position="699"/>
        <end position="714"/>
    </location>
</feature>
<evidence type="ECO:0000256" key="11">
    <source>
        <dbReference type="ARBA" id="ARBA00023036"/>
    </source>
</evidence>
<keyword evidence="6" id="KW-0963">Cytoplasm</keyword>
<keyword evidence="13" id="KW-0009">Actin-binding</keyword>
<dbReference type="GO" id="GO:0005925">
    <property type="term" value="C:focal adhesion"/>
    <property type="evidence" value="ECO:0007669"/>
    <property type="project" value="UniProtKB-SubCell"/>
</dbReference>
<feature type="compositionally biased region" description="Basic and acidic residues" evidence="19">
    <location>
        <begin position="180"/>
        <end position="205"/>
    </location>
</feature>
<dbReference type="GO" id="GO:0005856">
    <property type="term" value="C:cytoskeleton"/>
    <property type="evidence" value="ECO:0007669"/>
    <property type="project" value="UniProtKB-SubCell"/>
</dbReference>
<evidence type="ECO:0000256" key="13">
    <source>
        <dbReference type="ARBA" id="ARBA00023203"/>
    </source>
</evidence>
<keyword evidence="9" id="KW-0965">Cell junction</keyword>
<evidence type="ECO:0000256" key="1">
    <source>
        <dbReference type="ARBA" id="ARBA00004245"/>
    </source>
</evidence>
<feature type="compositionally biased region" description="Pro residues" evidence="19">
    <location>
        <begin position="304"/>
        <end position="318"/>
    </location>
</feature>
<reference evidence="21" key="2">
    <citation type="submission" date="2025-08" db="UniProtKB">
        <authorList>
            <consortium name="Ensembl"/>
        </authorList>
    </citation>
    <scope>IDENTIFICATION</scope>
</reference>
<evidence type="ECO:0000256" key="5">
    <source>
        <dbReference type="ARBA" id="ARBA00009785"/>
    </source>
</evidence>
<evidence type="ECO:0000256" key="6">
    <source>
        <dbReference type="ARBA" id="ARBA00022490"/>
    </source>
</evidence>
<keyword evidence="22" id="KW-1185">Reference proteome</keyword>
<evidence type="ECO:0000313" key="21">
    <source>
        <dbReference type="Ensembl" id="ENSCMMP00000010584.1"/>
    </source>
</evidence>
<evidence type="ECO:0000256" key="19">
    <source>
        <dbReference type="SAM" id="MobiDB-lite"/>
    </source>
</evidence>
<evidence type="ECO:0000256" key="8">
    <source>
        <dbReference type="ARBA" id="ARBA00022737"/>
    </source>
</evidence>
<dbReference type="GO" id="GO:0008154">
    <property type="term" value="P:actin polymerization or depolymerization"/>
    <property type="evidence" value="ECO:0007669"/>
    <property type="project" value="TreeGrafter"/>
</dbReference>
<feature type="compositionally biased region" description="Pro residues" evidence="19">
    <location>
        <begin position="382"/>
        <end position="404"/>
    </location>
</feature>